<proteinExistence type="predicted"/>
<gene>
    <name evidence="1" type="ORF">AAE021_08660</name>
</gene>
<reference evidence="1 2" key="1">
    <citation type="submission" date="2024-04" db="EMBL/GenBank/DDBJ databases">
        <title>Arthrobacter sp. from Plains bison fecal sample.</title>
        <authorList>
            <person name="Ruzzini A."/>
        </authorList>
    </citation>
    <scope>NUCLEOTIDE SEQUENCE [LARGE SCALE GENOMIC DNA]</scope>
    <source>
        <strain evidence="1 2">EINP1</strain>
    </source>
</reference>
<dbReference type="SUPFAM" id="SSF55961">
    <property type="entry name" value="Bet v1-like"/>
    <property type="match status" value="1"/>
</dbReference>
<organism evidence="1 2">
    <name type="scientific">Arthrobacter citreus</name>
    <dbReference type="NCBI Taxonomy" id="1670"/>
    <lineage>
        <taxon>Bacteria</taxon>
        <taxon>Bacillati</taxon>
        <taxon>Actinomycetota</taxon>
        <taxon>Actinomycetes</taxon>
        <taxon>Micrococcales</taxon>
        <taxon>Micrococcaceae</taxon>
        <taxon>Arthrobacter</taxon>
    </lineage>
</organism>
<dbReference type="RefSeq" id="WP_342025204.1">
    <property type="nucleotide sequence ID" value="NZ_CP151657.1"/>
</dbReference>
<dbReference type="InterPro" id="IPR023393">
    <property type="entry name" value="START-like_dom_sf"/>
</dbReference>
<dbReference type="EMBL" id="CP151657">
    <property type="protein sequence ID" value="WZP17609.1"/>
    <property type="molecule type" value="Genomic_DNA"/>
</dbReference>
<accession>A0ABZ2ZZX9</accession>
<evidence type="ECO:0000313" key="2">
    <source>
        <dbReference type="Proteomes" id="UP001448858"/>
    </source>
</evidence>
<protein>
    <submittedName>
        <fullName evidence="1">Uncharacterized protein</fullName>
    </submittedName>
</protein>
<name>A0ABZ2ZZX9_9MICC</name>
<sequence length="259" mass="28272">MTDPAGGRNQALSREFDAPAASVFGAHINSRLLSRWVGPRGSELRIRDFVPRTGGIWNYSIAWQGREVELFGSFHEVTHSPGPGHAARIVRTVESGDHPGRPRLEVLKFTDIAEGRSRLEVLSAFASVEDHDAGGAEPDMAGELYDRLDELLASPEHDAGEGFHGETSNHRPGEPLREWDAITAAGDLDLTIQGSDSGEALTRLIKGEPLSSEDLFAFGRLNSLCVLKWFEPLVMLLGPAGPQIAPEHAELVREHTKLF</sequence>
<evidence type="ECO:0000313" key="1">
    <source>
        <dbReference type="EMBL" id="WZP17609.1"/>
    </source>
</evidence>
<dbReference type="Gene3D" id="3.30.530.20">
    <property type="match status" value="1"/>
</dbReference>
<keyword evidence="2" id="KW-1185">Reference proteome</keyword>
<dbReference type="Proteomes" id="UP001448858">
    <property type="component" value="Chromosome"/>
</dbReference>